<evidence type="ECO:0000256" key="3">
    <source>
        <dbReference type="ARBA" id="ARBA00022741"/>
    </source>
</evidence>
<comment type="caution">
    <text evidence="7">The sequence shown here is derived from an EMBL/GenBank/DDBJ whole genome shotgun (WGS) entry which is preliminary data.</text>
</comment>
<proteinExistence type="predicted"/>
<dbReference type="GO" id="GO:0005634">
    <property type="term" value="C:nucleus"/>
    <property type="evidence" value="ECO:0007669"/>
    <property type="project" value="TreeGrafter"/>
</dbReference>
<dbReference type="AlphaFoldDB" id="A0A1W0AAZ4"/>
<keyword evidence="2" id="KW-0808">Transferase</keyword>
<evidence type="ECO:0000256" key="1">
    <source>
        <dbReference type="ARBA" id="ARBA00022527"/>
    </source>
</evidence>
<accession>A0A1W0AAZ4</accession>
<dbReference type="FunFam" id="1.10.510.10:FF:000571">
    <property type="entry name" value="Maternal embryonic leucine zipper kinase"/>
    <property type="match status" value="1"/>
</dbReference>
<evidence type="ECO:0000259" key="6">
    <source>
        <dbReference type="PROSITE" id="PS50011"/>
    </source>
</evidence>
<dbReference type="EMBL" id="JNBS01000236">
    <property type="protein sequence ID" value="OQS07483.1"/>
    <property type="molecule type" value="Genomic_DNA"/>
</dbReference>
<keyword evidence="5" id="KW-0067">ATP-binding</keyword>
<dbReference type="Pfam" id="PF00069">
    <property type="entry name" value="Pkinase"/>
    <property type="match status" value="1"/>
</dbReference>
<dbReference type="OrthoDB" id="541276at2759"/>
<dbReference type="Gene3D" id="1.10.510.10">
    <property type="entry name" value="Transferase(Phosphotransferase) domain 1"/>
    <property type="match status" value="1"/>
</dbReference>
<dbReference type="SUPFAM" id="SSF56112">
    <property type="entry name" value="Protein kinase-like (PK-like)"/>
    <property type="match status" value="1"/>
</dbReference>
<dbReference type="InterPro" id="IPR000719">
    <property type="entry name" value="Prot_kinase_dom"/>
</dbReference>
<feature type="domain" description="Protein kinase" evidence="6">
    <location>
        <begin position="4"/>
        <end position="274"/>
    </location>
</feature>
<sequence length="305" mass="35042">MKNYLVERELASALYGQVLLCKHDADRVVIKRVDLQAATERRSLTGKISLSEDIVMEKQVHALLSSSKRPHKHIVLLHDTFVVDGFEHLVMEYCPNGELYDELQRQPHQRFSPSKAQDCFVQVVNAVAYIHKQGYAHGDLSLENVFLDNQRKCKLGDFGLAAPLHKTRFKGVGKLFYMAPEMFSTHGYDTGKADLWALGIMLFMMLTGFPLFQKAHSSDLVFAYVEAKGLEQVLQGWKVNHLFTPEVLDLLSKLLHVDPAKRLSMKKLIKHRYVRHGKKLYDDSHHIRDFFKNFLLHVTPKGWTS</sequence>
<keyword evidence="3" id="KW-0547">Nucleotide-binding</keyword>
<gene>
    <name evidence="7" type="ORF">THRCLA_20149</name>
</gene>
<dbReference type="Proteomes" id="UP000243217">
    <property type="component" value="Unassembled WGS sequence"/>
</dbReference>
<evidence type="ECO:0000256" key="2">
    <source>
        <dbReference type="ARBA" id="ARBA00022679"/>
    </source>
</evidence>
<protein>
    <submittedName>
        <fullName evidence="7">Kinase</fullName>
    </submittedName>
</protein>
<dbReference type="GO" id="GO:0005524">
    <property type="term" value="F:ATP binding"/>
    <property type="evidence" value="ECO:0007669"/>
    <property type="project" value="UniProtKB-KW"/>
</dbReference>
<dbReference type="GO" id="GO:0004674">
    <property type="term" value="F:protein serine/threonine kinase activity"/>
    <property type="evidence" value="ECO:0007669"/>
    <property type="project" value="UniProtKB-KW"/>
</dbReference>
<dbReference type="PANTHER" id="PTHR24345:SF91">
    <property type="entry name" value="SERINE_THREONINE-PROTEIN KINASE PLK4"/>
    <property type="match status" value="1"/>
</dbReference>
<name>A0A1W0AAZ4_9STRA</name>
<keyword evidence="1" id="KW-0723">Serine/threonine-protein kinase</keyword>
<keyword evidence="8" id="KW-1185">Reference proteome</keyword>
<evidence type="ECO:0000313" key="7">
    <source>
        <dbReference type="EMBL" id="OQS07483.1"/>
    </source>
</evidence>
<organism evidence="7 8">
    <name type="scientific">Thraustotheca clavata</name>
    <dbReference type="NCBI Taxonomy" id="74557"/>
    <lineage>
        <taxon>Eukaryota</taxon>
        <taxon>Sar</taxon>
        <taxon>Stramenopiles</taxon>
        <taxon>Oomycota</taxon>
        <taxon>Saprolegniomycetes</taxon>
        <taxon>Saprolegniales</taxon>
        <taxon>Achlyaceae</taxon>
        <taxon>Thraustotheca</taxon>
    </lineage>
</organism>
<dbReference type="STRING" id="74557.A0A1W0AAZ4"/>
<evidence type="ECO:0000256" key="4">
    <source>
        <dbReference type="ARBA" id="ARBA00022777"/>
    </source>
</evidence>
<reference evidence="7 8" key="1">
    <citation type="journal article" date="2014" name="Genome Biol. Evol.">
        <title>The secreted proteins of Achlya hypogyna and Thraustotheca clavata identify the ancestral oomycete secretome and reveal gene acquisitions by horizontal gene transfer.</title>
        <authorList>
            <person name="Misner I."/>
            <person name="Blouin N."/>
            <person name="Leonard G."/>
            <person name="Richards T.A."/>
            <person name="Lane C.E."/>
        </authorList>
    </citation>
    <scope>NUCLEOTIDE SEQUENCE [LARGE SCALE GENOMIC DNA]</scope>
    <source>
        <strain evidence="7 8">ATCC 34112</strain>
    </source>
</reference>
<evidence type="ECO:0000256" key="5">
    <source>
        <dbReference type="ARBA" id="ARBA00022840"/>
    </source>
</evidence>
<evidence type="ECO:0000313" key="8">
    <source>
        <dbReference type="Proteomes" id="UP000243217"/>
    </source>
</evidence>
<dbReference type="PROSITE" id="PS50011">
    <property type="entry name" value="PROTEIN_KINASE_DOM"/>
    <property type="match status" value="1"/>
</dbReference>
<keyword evidence="4 7" id="KW-0418">Kinase</keyword>
<dbReference type="InterPro" id="IPR011009">
    <property type="entry name" value="Kinase-like_dom_sf"/>
</dbReference>
<dbReference type="PANTHER" id="PTHR24345">
    <property type="entry name" value="SERINE/THREONINE-PROTEIN KINASE PLK"/>
    <property type="match status" value="1"/>
</dbReference>